<proteinExistence type="inferred from homology"/>
<evidence type="ECO:0000256" key="6">
    <source>
        <dbReference type="RuleBase" id="RU004524"/>
    </source>
</evidence>
<dbReference type="SMART" id="SM01387">
    <property type="entry name" value="Ribosomal_S15"/>
    <property type="match status" value="1"/>
</dbReference>
<dbReference type="HAMAP" id="MF_01343_B">
    <property type="entry name" value="Ribosomal_uS15_B"/>
    <property type="match status" value="1"/>
</dbReference>
<evidence type="ECO:0000313" key="7">
    <source>
        <dbReference type="EMBL" id="OGY10791.1"/>
    </source>
</evidence>
<sequence>MALTSLDKKKIIDEFSQGTQDTGSPEVQIALLTEQITRLSKHLSDHKKDVHSRRGLLSMVAKRRRLLSYLEKRDVNRYREVVQKLELSK</sequence>
<dbReference type="GO" id="GO:0006412">
    <property type="term" value="P:translation"/>
    <property type="evidence" value="ECO:0007669"/>
    <property type="project" value="UniProtKB-UniRule"/>
</dbReference>
<dbReference type="Pfam" id="PF00312">
    <property type="entry name" value="Ribosomal_S15"/>
    <property type="match status" value="1"/>
</dbReference>
<dbReference type="Gene3D" id="6.10.250.3130">
    <property type="match status" value="1"/>
</dbReference>
<reference evidence="7 8" key="1">
    <citation type="journal article" date="2016" name="Nat. Commun.">
        <title>Thousands of microbial genomes shed light on interconnected biogeochemical processes in an aquifer system.</title>
        <authorList>
            <person name="Anantharaman K."/>
            <person name="Brown C.T."/>
            <person name="Hug L.A."/>
            <person name="Sharon I."/>
            <person name="Castelle C.J."/>
            <person name="Probst A.J."/>
            <person name="Thomas B.C."/>
            <person name="Singh A."/>
            <person name="Wilkins M.J."/>
            <person name="Karaoz U."/>
            <person name="Brodie E.L."/>
            <person name="Williams K.H."/>
            <person name="Hubbard S.S."/>
            <person name="Banfield J.F."/>
        </authorList>
    </citation>
    <scope>NUCLEOTIDE SEQUENCE [LARGE SCALE GENOMIC DNA]</scope>
</reference>
<dbReference type="SUPFAM" id="SSF47060">
    <property type="entry name" value="S15/NS1 RNA-binding domain"/>
    <property type="match status" value="1"/>
</dbReference>
<dbReference type="FunFam" id="1.10.287.10:FF:000002">
    <property type="entry name" value="30S ribosomal protein S15"/>
    <property type="match status" value="1"/>
</dbReference>
<evidence type="ECO:0000256" key="3">
    <source>
        <dbReference type="ARBA" id="ARBA00064542"/>
    </source>
</evidence>
<keyword evidence="4 6" id="KW-0694">RNA-binding</keyword>
<evidence type="ECO:0000256" key="1">
    <source>
        <dbReference type="ARBA" id="ARBA00022980"/>
    </source>
</evidence>
<dbReference type="GO" id="GO:0022627">
    <property type="term" value="C:cytosolic small ribosomal subunit"/>
    <property type="evidence" value="ECO:0007669"/>
    <property type="project" value="TreeGrafter"/>
</dbReference>
<dbReference type="PANTHER" id="PTHR23321:SF26">
    <property type="entry name" value="SMALL RIBOSOMAL SUBUNIT PROTEIN US15M"/>
    <property type="match status" value="1"/>
</dbReference>
<comment type="function">
    <text evidence="4 6">One of the primary rRNA binding proteins, it binds directly to 16S rRNA where it helps nucleate assembly of the platform of the 30S subunit by binding and bridging several RNA helices of the 16S rRNA.</text>
</comment>
<dbReference type="Proteomes" id="UP000178319">
    <property type="component" value="Unassembled WGS sequence"/>
</dbReference>
<dbReference type="STRING" id="1797516.A3D26_01380"/>
<dbReference type="AlphaFoldDB" id="A0A1G1V657"/>
<evidence type="ECO:0000256" key="5">
    <source>
        <dbReference type="RuleBase" id="RU003919"/>
    </source>
</evidence>
<gene>
    <name evidence="4" type="primary">rpsO</name>
    <name evidence="7" type="ORF">A3D26_01380</name>
</gene>
<keyword evidence="1 4" id="KW-0689">Ribosomal protein</keyword>
<keyword evidence="2 4" id="KW-0687">Ribonucleoprotein</keyword>
<dbReference type="Gene3D" id="1.10.287.10">
    <property type="entry name" value="S15/NS1, RNA-binding"/>
    <property type="match status" value="1"/>
</dbReference>
<dbReference type="CDD" id="cd00353">
    <property type="entry name" value="Ribosomal_S15p_S13e"/>
    <property type="match status" value="1"/>
</dbReference>
<dbReference type="PANTHER" id="PTHR23321">
    <property type="entry name" value="RIBOSOMAL PROTEIN S15, BACTERIAL AND ORGANELLAR"/>
    <property type="match status" value="1"/>
</dbReference>
<evidence type="ECO:0000256" key="2">
    <source>
        <dbReference type="ARBA" id="ARBA00023274"/>
    </source>
</evidence>
<dbReference type="InterPro" id="IPR005290">
    <property type="entry name" value="Ribosomal_uS15_bac-type"/>
</dbReference>
<comment type="caution">
    <text evidence="7">The sequence shown here is derived from an EMBL/GenBank/DDBJ whole genome shotgun (WGS) entry which is preliminary data.</text>
</comment>
<dbReference type="GO" id="GO:0003735">
    <property type="term" value="F:structural constituent of ribosome"/>
    <property type="evidence" value="ECO:0007669"/>
    <property type="project" value="InterPro"/>
</dbReference>
<comment type="function">
    <text evidence="4">Forms an intersubunit bridge (bridge B4) with the 23S rRNA of the 50S subunit in the ribosome.</text>
</comment>
<evidence type="ECO:0000256" key="4">
    <source>
        <dbReference type="HAMAP-Rule" id="MF_01343"/>
    </source>
</evidence>
<dbReference type="GO" id="GO:0019843">
    <property type="term" value="F:rRNA binding"/>
    <property type="evidence" value="ECO:0007669"/>
    <property type="project" value="UniProtKB-UniRule"/>
</dbReference>
<protein>
    <recommendedName>
        <fullName evidence="4">Small ribosomal subunit protein uS15</fullName>
    </recommendedName>
</protein>
<evidence type="ECO:0000313" key="8">
    <source>
        <dbReference type="Proteomes" id="UP000178319"/>
    </source>
</evidence>
<dbReference type="EMBL" id="MHBZ01000029">
    <property type="protein sequence ID" value="OGY10791.1"/>
    <property type="molecule type" value="Genomic_DNA"/>
</dbReference>
<keyword evidence="4 6" id="KW-0699">rRNA-binding</keyword>
<organism evidence="7 8">
    <name type="scientific">Candidatus Blackburnbacteria bacterium RIFCSPHIGHO2_02_FULL_44_20</name>
    <dbReference type="NCBI Taxonomy" id="1797516"/>
    <lineage>
        <taxon>Bacteria</taxon>
        <taxon>Candidatus Blackburniibacteriota</taxon>
    </lineage>
</organism>
<comment type="subunit">
    <text evidence="3 4">Part of the 30S ribosomal subunit. Forms a bridge to the 50S subunit in the 70S ribosome, contacting the 23S rRNA.</text>
</comment>
<dbReference type="NCBIfam" id="TIGR00952">
    <property type="entry name" value="S15_bact"/>
    <property type="match status" value="1"/>
</dbReference>
<accession>A0A1G1V657</accession>
<dbReference type="PROSITE" id="PS00362">
    <property type="entry name" value="RIBOSOMAL_S15"/>
    <property type="match status" value="1"/>
</dbReference>
<dbReference type="InterPro" id="IPR000589">
    <property type="entry name" value="Ribosomal_uS15"/>
</dbReference>
<dbReference type="InterPro" id="IPR009068">
    <property type="entry name" value="uS15_NS1_RNA-bd_sf"/>
</dbReference>
<comment type="similarity">
    <text evidence="4 5">Belongs to the universal ribosomal protein uS15 family.</text>
</comment>
<name>A0A1G1V657_9BACT</name>